<dbReference type="CDD" id="cd00067">
    <property type="entry name" value="GAL4"/>
    <property type="match status" value="1"/>
</dbReference>
<comment type="caution">
    <text evidence="8">The sequence shown here is derived from an EMBL/GenBank/DDBJ whole genome shotgun (WGS) entry which is preliminary data.</text>
</comment>
<dbReference type="InterPro" id="IPR052360">
    <property type="entry name" value="Transcr_Regulatory_Proteins"/>
</dbReference>
<dbReference type="InterPro" id="IPR001138">
    <property type="entry name" value="Zn2Cys6_DnaBD"/>
</dbReference>
<feature type="domain" description="Zn(2)-C6 fungal-type" evidence="7">
    <location>
        <begin position="20"/>
        <end position="48"/>
    </location>
</feature>
<dbReference type="EMBL" id="JAPQKO010000005">
    <property type="protein sequence ID" value="KAJ5161464.1"/>
    <property type="molecule type" value="Genomic_DNA"/>
</dbReference>
<dbReference type="PANTHER" id="PTHR36206:SF16">
    <property type="entry name" value="TRANSCRIPTION FACTOR DOMAIN-CONTAINING PROTEIN-RELATED"/>
    <property type="match status" value="1"/>
</dbReference>
<organism evidence="8 9">
    <name type="scientific">Penicillium capsulatum</name>
    <dbReference type="NCBI Taxonomy" id="69766"/>
    <lineage>
        <taxon>Eukaryota</taxon>
        <taxon>Fungi</taxon>
        <taxon>Dikarya</taxon>
        <taxon>Ascomycota</taxon>
        <taxon>Pezizomycotina</taxon>
        <taxon>Eurotiomycetes</taxon>
        <taxon>Eurotiomycetidae</taxon>
        <taxon>Eurotiales</taxon>
        <taxon>Aspergillaceae</taxon>
        <taxon>Penicillium</taxon>
    </lineage>
</organism>
<dbReference type="GO" id="GO:0000981">
    <property type="term" value="F:DNA-binding transcription factor activity, RNA polymerase II-specific"/>
    <property type="evidence" value="ECO:0007669"/>
    <property type="project" value="InterPro"/>
</dbReference>
<dbReference type="GO" id="GO:0003677">
    <property type="term" value="F:DNA binding"/>
    <property type="evidence" value="ECO:0007669"/>
    <property type="project" value="UniProtKB-KW"/>
</dbReference>
<evidence type="ECO:0000256" key="1">
    <source>
        <dbReference type="ARBA" id="ARBA00022723"/>
    </source>
</evidence>
<evidence type="ECO:0000256" key="4">
    <source>
        <dbReference type="ARBA" id="ARBA00023125"/>
    </source>
</evidence>
<dbReference type="PANTHER" id="PTHR36206">
    <property type="entry name" value="ASPERCRYPTIN BIOSYNTHESIS CLUSTER-SPECIFIC TRANSCRIPTION REGULATOR ATNN-RELATED"/>
    <property type="match status" value="1"/>
</dbReference>
<evidence type="ECO:0000256" key="3">
    <source>
        <dbReference type="ARBA" id="ARBA00023015"/>
    </source>
</evidence>
<dbReference type="Gene3D" id="4.10.240.10">
    <property type="entry name" value="Zn(2)-C6 fungal-type DNA-binding domain"/>
    <property type="match status" value="1"/>
</dbReference>
<dbReference type="AlphaFoldDB" id="A0A9W9LL44"/>
<protein>
    <recommendedName>
        <fullName evidence="7">Zn(2)-C6 fungal-type domain-containing protein</fullName>
    </recommendedName>
</protein>
<keyword evidence="6" id="KW-0539">Nucleus</keyword>
<keyword evidence="4" id="KW-0238">DNA-binding</keyword>
<accession>A0A9W9LL44</accession>
<evidence type="ECO:0000256" key="6">
    <source>
        <dbReference type="ARBA" id="ARBA00023242"/>
    </source>
</evidence>
<dbReference type="OrthoDB" id="2593732at2759"/>
<dbReference type="PROSITE" id="PS50048">
    <property type="entry name" value="ZN2_CY6_FUNGAL_2"/>
    <property type="match status" value="1"/>
</dbReference>
<dbReference type="SUPFAM" id="SSF57701">
    <property type="entry name" value="Zn2/Cys6 DNA-binding domain"/>
    <property type="match status" value="1"/>
</dbReference>
<keyword evidence="2" id="KW-0862">Zinc</keyword>
<dbReference type="PROSITE" id="PS00463">
    <property type="entry name" value="ZN2_CY6_FUNGAL_1"/>
    <property type="match status" value="1"/>
</dbReference>
<keyword evidence="9" id="KW-1185">Reference proteome</keyword>
<sequence length="555" mass="63180">MQESGISTSHSKGRKKVKTGCRTCKIRRVKCDESRPACRRCVSTGRTCDGYGIWGGGGTPFGQPQSNRALSTYCTPIPVGSLTREEQGYFEWFMEKTTKKFAGLFPSDFWETLVFQASAQEPAQRIDSTNAMIHGQFPPPMALMRKSSPCSSYNKAIQYLRASTDVNNRNSLRVALITCLVFTTLEYLRGQYQIGSAHLRYGIQLLANLSAPKRQSIMSPNLLSPAEDFAHSALIDSYSRLSIQSAMFGHVPSRMCVMTRDPQTHALPYFFPRLLDARQTMDDLLNRIHCLKQHYFDGRASRTEKDTQEMRATRAKILEDLSLWRKAYNASMARIEEDSNRRDKFGFLLLRTYHEMANIMALVSLAPSDEMAYDSFTPNFLLIMGGFYEIWKFLSNVNLPNTDMPQNFRGQVCNGHGFTLESGYILPIYYTALKCRIPRIRRQAIRILRNAPHREGVWNGPLLADVLEEVLNLEEGDRYAGDPSIDEPMDAAKLTDHDLSLLTIEQSARISDIKVILPNFVHGETYLSYEKRTEDDRWVSLTSHVRPGRYGMRSM</sequence>
<keyword evidence="5" id="KW-0804">Transcription</keyword>
<evidence type="ECO:0000313" key="8">
    <source>
        <dbReference type="EMBL" id="KAJ5161464.1"/>
    </source>
</evidence>
<proteinExistence type="predicted"/>
<reference evidence="8" key="2">
    <citation type="journal article" date="2023" name="IMA Fungus">
        <title>Comparative genomic study of the Penicillium genus elucidates a diverse pangenome and 15 lateral gene transfer events.</title>
        <authorList>
            <person name="Petersen C."/>
            <person name="Sorensen T."/>
            <person name="Nielsen M.R."/>
            <person name="Sondergaard T.E."/>
            <person name="Sorensen J.L."/>
            <person name="Fitzpatrick D.A."/>
            <person name="Frisvad J.C."/>
            <person name="Nielsen K.L."/>
        </authorList>
    </citation>
    <scope>NUCLEOTIDE SEQUENCE</scope>
    <source>
        <strain evidence="8">IBT 21917</strain>
    </source>
</reference>
<dbReference type="GO" id="GO:0008270">
    <property type="term" value="F:zinc ion binding"/>
    <property type="evidence" value="ECO:0007669"/>
    <property type="project" value="InterPro"/>
</dbReference>
<keyword evidence="1" id="KW-0479">Metal-binding</keyword>
<evidence type="ECO:0000256" key="5">
    <source>
        <dbReference type="ARBA" id="ARBA00023163"/>
    </source>
</evidence>
<reference evidence="8" key="1">
    <citation type="submission" date="2022-11" db="EMBL/GenBank/DDBJ databases">
        <authorList>
            <person name="Petersen C."/>
        </authorList>
    </citation>
    <scope>NUCLEOTIDE SEQUENCE</scope>
    <source>
        <strain evidence="8">IBT 21917</strain>
    </source>
</reference>
<dbReference type="InterPro" id="IPR036864">
    <property type="entry name" value="Zn2-C6_fun-type_DNA-bd_sf"/>
</dbReference>
<name>A0A9W9LL44_9EURO</name>
<evidence type="ECO:0000313" key="9">
    <source>
        <dbReference type="Proteomes" id="UP001146351"/>
    </source>
</evidence>
<dbReference type="Pfam" id="PF00172">
    <property type="entry name" value="Zn_clus"/>
    <property type="match status" value="1"/>
</dbReference>
<evidence type="ECO:0000259" key="7">
    <source>
        <dbReference type="PROSITE" id="PS50048"/>
    </source>
</evidence>
<dbReference type="SMART" id="SM00066">
    <property type="entry name" value="GAL4"/>
    <property type="match status" value="1"/>
</dbReference>
<keyword evidence="3" id="KW-0805">Transcription regulation</keyword>
<dbReference type="Proteomes" id="UP001146351">
    <property type="component" value="Unassembled WGS sequence"/>
</dbReference>
<gene>
    <name evidence="8" type="ORF">N7492_006856</name>
</gene>
<evidence type="ECO:0000256" key="2">
    <source>
        <dbReference type="ARBA" id="ARBA00022833"/>
    </source>
</evidence>